<dbReference type="EMBL" id="AMQN01011713">
    <property type="status" value="NOT_ANNOTATED_CDS"/>
    <property type="molecule type" value="Genomic_DNA"/>
</dbReference>
<dbReference type="GO" id="GO:0010507">
    <property type="term" value="P:negative regulation of autophagy"/>
    <property type="evidence" value="ECO:0007669"/>
    <property type="project" value="TreeGrafter"/>
</dbReference>
<dbReference type="OMA" id="QKHPHAP"/>
<name>X2B920_CAPTE</name>
<feature type="region of interest" description="Disordered" evidence="1">
    <location>
        <begin position="81"/>
        <end position="106"/>
    </location>
</feature>
<dbReference type="GO" id="GO:0097190">
    <property type="term" value="P:apoptotic signaling pathway"/>
    <property type="evidence" value="ECO:0007669"/>
    <property type="project" value="TreeGrafter"/>
</dbReference>
<dbReference type="HOGENOM" id="CLU_150759_2_0_1"/>
<dbReference type="PANTHER" id="PTHR13177:SF4">
    <property type="entry name" value="GEO09647P1"/>
    <property type="match status" value="1"/>
</dbReference>
<dbReference type="Proteomes" id="UP000014760">
    <property type="component" value="Unassembled WGS sequence"/>
</dbReference>
<reference evidence="3" key="2">
    <citation type="journal article" date="2013" name="Nature">
        <title>Insights into bilaterian evolution from three spiralian genomes.</title>
        <authorList>
            <person name="Simakov O."/>
            <person name="Marletaz F."/>
            <person name="Cho S.J."/>
            <person name="Edsinger-Gonzales E."/>
            <person name="Havlak P."/>
            <person name="Hellsten U."/>
            <person name="Kuo D.H."/>
            <person name="Larsson T."/>
            <person name="Lv J."/>
            <person name="Arendt D."/>
            <person name="Savage R."/>
            <person name="Osoegawa K."/>
            <person name="de Jong P."/>
            <person name="Grimwood J."/>
            <person name="Chapman J.A."/>
            <person name="Shapiro H."/>
            <person name="Aerts A."/>
            <person name="Otillar R.P."/>
            <person name="Terry A.Y."/>
            <person name="Boore J.L."/>
            <person name="Grigoriev I.V."/>
            <person name="Lindberg D.R."/>
            <person name="Seaver E.C."/>
            <person name="Weisblat D.A."/>
            <person name="Putnam N.H."/>
            <person name="Rokhsar D.S."/>
        </authorList>
    </citation>
    <scope>NUCLEOTIDE SEQUENCE</scope>
    <source>
        <strain evidence="3">I ESC-2004</strain>
    </source>
</reference>
<evidence type="ECO:0000256" key="1">
    <source>
        <dbReference type="SAM" id="MobiDB-lite"/>
    </source>
</evidence>
<dbReference type="Pfam" id="PF15228">
    <property type="entry name" value="DAP"/>
    <property type="match status" value="1"/>
</dbReference>
<sequence length="106" mass="11598">MSSPDTPELKAGHPPAVKAGGMRVTSRPRTTSGSEVKMTKEEQEEFGTGSPKTDPKHNQHILLSGVVTQGDKDFSDKAVKKFHEAPLPKHEKRPAARPVHNIQQPQ</sequence>
<evidence type="ECO:0000313" key="2">
    <source>
        <dbReference type="EnsemblMetazoa" id="CapteP779"/>
    </source>
</evidence>
<accession>X2B920</accession>
<dbReference type="EnsemblMetazoa" id="CapteT779">
    <property type="protein sequence ID" value="CapteP779"/>
    <property type="gene ID" value="CapteG779"/>
</dbReference>
<dbReference type="GO" id="GO:0034198">
    <property type="term" value="P:cellular response to amino acid starvation"/>
    <property type="evidence" value="ECO:0007669"/>
    <property type="project" value="TreeGrafter"/>
</dbReference>
<protein>
    <recommendedName>
        <fullName evidence="4">Death-associated protein 1</fullName>
    </recommendedName>
</protein>
<proteinExistence type="predicted"/>
<keyword evidence="3" id="KW-1185">Reference proteome</keyword>
<organism evidence="2 3">
    <name type="scientific">Capitella teleta</name>
    <name type="common">Polychaete worm</name>
    <dbReference type="NCBI Taxonomy" id="283909"/>
    <lineage>
        <taxon>Eukaryota</taxon>
        <taxon>Metazoa</taxon>
        <taxon>Spiralia</taxon>
        <taxon>Lophotrochozoa</taxon>
        <taxon>Annelida</taxon>
        <taxon>Polychaeta</taxon>
        <taxon>Sedentaria</taxon>
        <taxon>Scolecida</taxon>
        <taxon>Capitellidae</taxon>
        <taxon>Capitella</taxon>
    </lineage>
</organism>
<reference evidence="3" key="1">
    <citation type="submission" date="2012-12" db="EMBL/GenBank/DDBJ databases">
        <authorList>
            <person name="Hellsten U."/>
            <person name="Grimwood J."/>
            <person name="Chapman J.A."/>
            <person name="Shapiro H."/>
            <person name="Aerts A."/>
            <person name="Otillar R.P."/>
            <person name="Terry A.Y."/>
            <person name="Boore J.L."/>
            <person name="Simakov O."/>
            <person name="Marletaz F."/>
            <person name="Cho S.-J."/>
            <person name="Edsinger-Gonzales E."/>
            <person name="Havlak P."/>
            <person name="Kuo D.-H."/>
            <person name="Larsson T."/>
            <person name="Lv J."/>
            <person name="Arendt D."/>
            <person name="Savage R."/>
            <person name="Osoegawa K."/>
            <person name="de Jong P."/>
            <person name="Lindberg D.R."/>
            <person name="Seaver E.C."/>
            <person name="Weisblat D.A."/>
            <person name="Putnam N.H."/>
            <person name="Grigoriev I.V."/>
            <person name="Rokhsar D.S."/>
        </authorList>
    </citation>
    <scope>NUCLEOTIDE SEQUENCE</scope>
    <source>
        <strain evidence="3">I ESC-2004</strain>
    </source>
</reference>
<evidence type="ECO:0008006" key="4">
    <source>
        <dbReference type="Google" id="ProtNLM"/>
    </source>
</evidence>
<dbReference type="PANTHER" id="PTHR13177">
    <property type="entry name" value="DEATH-ASSOCIATED PROTEIN 1"/>
    <property type="match status" value="1"/>
</dbReference>
<dbReference type="InterPro" id="IPR024130">
    <property type="entry name" value="DAP1/DAPL1"/>
</dbReference>
<feature type="region of interest" description="Disordered" evidence="1">
    <location>
        <begin position="1"/>
        <end position="58"/>
    </location>
</feature>
<dbReference type="GO" id="GO:0070513">
    <property type="term" value="F:death domain binding"/>
    <property type="evidence" value="ECO:0007669"/>
    <property type="project" value="TreeGrafter"/>
</dbReference>
<evidence type="ECO:0000313" key="3">
    <source>
        <dbReference type="Proteomes" id="UP000014760"/>
    </source>
</evidence>
<reference evidence="2" key="3">
    <citation type="submission" date="2015-06" db="UniProtKB">
        <authorList>
            <consortium name="EnsemblMetazoa"/>
        </authorList>
    </citation>
    <scope>IDENTIFICATION</scope>
</reference>
<dbReference type="AlphaFoldDB" id="X2B920"/>